<accession>A0A381XF86</accession>
<name>A0A381XF86_9ZZZZ</name>
<evidence type="ECO:0000256" key="1">
    <source>
        <dbReference type="SAM" id="MobiDB-lite"/>
    </source>
</evidence>
<feature type="compositionally biased region" description="Basic and acidic residues" evidence="1">
    <location>
        <begin position="108"/>
        <end position="120"/>
    </location>
</feature>
<proteinExistence type="predicted"/>
<organism evidence="2">
    <name type="scientific">marine metagenome</name>
    <dbReference type="NCBI Taxonomy" id="408172"/>
    <lineage>
        <taxon>unclassified sequences</taxon>
        <taxon>metagenomes</taxon>
        <taxon>ecological metagenomes</taxon>
    </lineage>
</organism>
<evidence type="ECO:0008006" key="3">
    <source>
        <dbReference type="Google" id="ProtNLM"/>
    </source>
</evidence>
<reference evidence="2" key="1">
    <citation type="submission" date="2018-05" db="EMBL/GenBank/DDBJ databases">
        <authorList>
            <person name="Lanie J.A."/>
            <person name="Ng W.-L."/>
            <person name="Kazmierczak K.M."/>
            <person name="Andrzejewski T.M."/>
            <person name="Davidsen T.M."/>
            <person name="Wayne K.J."/>
            <person name="Tettelin H."/>
            <person name="Glass J.I."/>
            <person name="Rusch D."/>
            <person name="Podicherti R."/>
            <person name="Tsui H.-C.T."/>
            <person name="Winkler M.E."/>
        </authorList>
    </citation>
    <scope>NUCLEOTIDE SEQUENCE</scope>
</reference>
<feature type="region of interest" description="Disordered" evidence="1">
    <location>
        <begin position="108"/>
        <end position="146"/>
    </location>
</feature>
<sequence>MYSLSNQSMRHYIFSLFVISLSFSQNLQIRVVGKMQMDIPVLGPFKMTFDQTVAPGFLKAEEKIEAERFYARWLMNGETGEIMIDGTEKILKYDKDEEEYWLQSPEDYFKEPDTSSDDTKSVSFSFSSDDEDDEDDTPPKFTRTGGKEIESVHGFRTKKWITTIAFSEEKVMVFEEWFVDKLPLMRLSDSLESVIKTKFNPDQDTVEIEQFDFSSNIFIREMDSLTTLKPIPGHAVKINFLVYEESDDPKMAVGFEILELYAEPVDTGYFVIPEIYERIEKD</sequence>
<gene>
    <name evidence="2" type="ORF">METZ01_LOCUS116222</name>
</gene>
<dbReference type="EMBL" id="UINC01014954">
    <property type="protein sequence ID" value="SVA63368.1"/>
    <property type="molecule type" value="Genomic_DNA"/>
</dbReference>
<evidence type="ECO:0000313" key="2">
    <source>
        <dbReference type="EMBL" id="SVA63368.1"/>
    </source>
</evidence>
<dbReference type="AlphaFoldDB" id="A0A381XF86"/>
<protein>
    <recommendedName>
        <fullName evidence="3">DUF4412 domain-containing protein</fullName>
    </recommendedName>
</protein>